<dbReference type="RefSeq" id="WP_084373819.1">
    <property type="nucleotide sequence ID" value="NZ_FWYF01000003.1"/>
</dbReference>
<accession>A0A1W2GL44</accession>
<gene>
    <name evidence="1" type="ORF">SAMN04488029_3187</name>
</gene>
<dbReference type="OrthoDB" id="1429742at2"/>
<dbReference type="EMBL" id="FWYF01000003">
    <property type="protein sequence ID" value="SMD37006.1"/>
    <property type="molecule type" value="Genomic_DNA"/>
</dbReference>
<dbReference type="InterPro" id="IPR016024">
    <property type="entry name" value="ARM-type_fold"/>
</dbReference>
<evidence type="ECO:0008006" key="3">
    <source>
        <dbReference type="Google" id="ProtNLM"/>
    </source>
</evidence>
<protein>
    <recommendedName>
        <fullName evidence="3">HEAT repeat-containing protein</fullName>
    </recommendedName>
</protein>
<name>A0A1W2GL44_REIFA</name>
<keyword evidence="2" id="KW-1185">Reference proteome</keyword>
<evidence type="ECO:0000313" key="1">
    <source>
        <dbReference type="EMBL" id="SMD37006.1"/>
    </source>
</evidence>
<reference evidence="1 2" key="1">
    <citation type="submission" date="2017-04" db="EMBL/GenBank/DDBJ databases">
        <authorList>
            <person name="Afonso C.L."/>
            <person name="Miller P.J."/>
            <person name="Scott M.A."/>
            <person name="Spackman E."/>
            <person name="Goraichik I."/>
            <person name="Dimitrov K.M."/>
            <person name="Suarez D.L."/>
            <person name="Swayne D.E."/>
        </authorList>
    </citation>
    <scope>NUCLEOTIDE SEQUENCE [LARGE SCALE GENOMIC DNA]</scope>
    <source>
        <strain evidence="1 2">DSM 26133</strain>
    </source>
</reference>
<evidence type="ECO:0000313" key="2">
    <source>
        <dbReference type="Proteomes" id="UP000192472"/>
    </source>
</evidence>
<proteinExistence type="predicted"/>
<dbReference type="Proteomes" id="UP000192472">
    <property type="component" value="Unassembled WGS sequence"/>
</dbReference>
<dbReference type="STRING" id="692418.SAMN04488029_3187"/>
<dbReference type="SUPFAM" id="SSF48371">
    <property type="entry name" value="ARM repeat"/>
    <property type="match status" value="1"/>
</dbReference>
<dbReference type="AlphaFoldDB" id="A0A1W2GL44"/>
<sequence>MSSGLKIFREDFLNANTWPQRKDGVPLDLLDNLNSDELRVAENELIAIADTKDDWPIKGLGHIKSEKSLPKLYELLKRSKKLMKVTIAEAIYQICGDEQMINIALTETPKISNEFALIDVMYTLSKFQDGRVKNLLNDYRNHTKYLVAYNATQALGLPTEPVVDKFRDHKPTSFWNRITSPWNN</sequence>
<organism evidence="1 2">
    <name type="scientific">Reichenbachiella faecimaris</name>
    <dbReference type="NCBI Taxonomy" id="692418"/>
    <lineage>
        <taxon>Bacteria</taxon>
        <taxon>Pseudomonadati</taxon>
        <taxon>Bacteroidota</taxon>
        <taxon>Cytophagia</taxon>
        <taxon>Cytophagales</taxon>
        <taxon>Reichenbachiellaceae</taxon>
        <taxon>Reichenbachiella</taxon>
    </lineage>
</organism>